<feature type="transmembrane region" description="Helical" evidence="1">
    <location>
        <begin position="45"/>
        <end position="64"/>
    </location>
</feature>
<dbReference type="EMBL" id="FRBX01000006">
    <property type="protein sequence ID" value="SHN08360.1"/>
    <property type="molecule type" value="Genomic_DNA"/>
</dbReference>
<keyword evidence="1" id="KW-0812">Transmembrane</keyword>
<organism evidence="2 3">
    <name type="scientific">Flavobacterium pectinovorum</name>
    <dbReference type="NCBI Taxonomy" id="29533"/>
    <lineage>
        <taxon>Bacteria</taxon>
        <taxon>Pseudomonadati</taxon>
        <taxon>Bacteroidota</taxon>
        <taxon>Flavobacteriia</taxon>
        <taxon>Flavobacteriales</taxon>
        <taxon>Flavobacteriaceae</taxon>
        <taxon>Flavobacterium</taxon>
    </lineage>
</organism>
<evidence type="ECO:0000313" key="2">
    <source>
        <dbReference type="EMBL" id="SHN08360.1"/>
    </source>
</evidence>
<reference evidence="2 3" key="1">
    <citation type="submission" date="2016-11" db="EMBL/GenBank/DDBJ databases">
        <authorList>
            <person name="Varghese N."/>
            <person name="Submissions S."/>
        </authorList>
    </citation>
    <scope>NUCLEOTIDE SEQUENCE [LARGE SCALE GENOMIC DNA]</scope>
    <source>
        <strain evidence="2 3">DSM 6368</strain>
    </source>
</reference>
<evidence type="ECO:0000256" key="1">
    <source>
        <dbReference type="SAM" id="Phobius"/>
    </source>
</evidence>
<keyword evidence="1" id="KW-0472">Membrane</keyword>
<evidence type="ECO:0000313" key="3">
    <source>
        <dbReference type="Proteomes" id="UP000184216"/>
    </source>
</evidence>
<name>A0ABY1J814_9FLAO</name>
<proteinExistence type="predicted"/>
<keyword evidence="3" id="KW-1185">Reference proteome</keyword>
<sequence>MTRYLKTLTLFFGISLIALLGIIVPSIIIKLLFSNCSLLVDYVARFGLLFSPFIIAVAIIDRICVRIFGVRKINRIEIYIIGTILLLFLFYRMFIFFSEL</sequence>
<dbReference type="Proteomes" id="UP000184216">
    <property type="component" value="Unassembled WGS sequence"/>
</dbReference>
<feature type="transmembrane region" description="Helical" evidence="1">
    <location>
        <begin position="7"/>
        <end position="33"/>
    </location>
</feature>
<feature type="transmembrane region" description="Helical" evidence="1">
    <location>
        <begin position="76"/>
        <end position="97"/>
    </location>
</feature>
<accession>A0ABY1J814</accession>
<gene>
    <name evidence="2" type="ORF">SAMN05444387_4014</name>
</gene>
<protein>
    <submittedName>
        <fullName evidence="2">Uncharacterized protein</fullName>
    </submittedName>
</protein>
<keyword evidence="1" id="KW-1133">Transmembrane helix</keyword>
<comment type="caution">
    <text evidence="2">The sequence shown here is derived from an EMBL/GenBank/DDBJ whole genome shotgun (WGS) entry which is preliminary data.</text>
</comment>